<dbReference type="Gene3D" id="1.10.150.130">
    <property type="match status" value="1"/>
</dbReference>
<evidence type="ECO:0000256" key="1">
    <source>
        <dbReference type="ARBA" id="ARBA00023125"/>
    </source>
</evidence>
<dbReference type="Proteomes" id="UP000751518">
    <property type="component" value="Unassembled WGS sequence"/>
</dbReference>
<dbReference type="InterPro" id="IPR004107">
    <property type="entry name" value="Integrase_SAM-like_N"/>
</dbReference>
<protein>
    <submittedName>
        <fullName evidence="4">Site-specific integrase</fullName>
    </submittedName>
</protein>
<evidence type="ECO:0000256" key="2">
    <source>
        <dbReference type="PROSITE-ProRule" id="PRU01248"/>
    </source>
</evidence>
<reference evidence="4" key="2">
    <citation type="journal article" date="2021" name="Microbiome">
        <title>Successional dynamics and alternative stable states in a saline activated sludge microbial community over 9 years.</title>
        <authorList>
            <person name="Wang Y."/>
            <person name="Ye J."/>
            <person name="Ju F."/>
            <person name="Liu L."/>
            <person name="Boyd J.A."/>
            <person name="Deng Y."/>
            <person name="Parks D.H."/>
            <person name="Jiang X."/>
            <person name="Yin X."/>
            <person name="Woodcroft B.J."/>
            <person name="Tyson G.W."/>
            <person name="Hugenholtz P."/>
            <person name="Polz M.F."/>
            <person name="Zhang T."/>
        </authorList>
    </citation>
    <scope>NUCLEOTIDE SEQUENCE</scope>
    <source>
        <strain evidence="4">HKST-UBA03</strain>
    </source>
</reference>
<dbReference type="Pfam" id="PF02899">
    <property type="entry name" value="Phage_int_SAM_1"/>
    <property type="match status" value="1"/>
</dbReference>
<dbReference type="InterPro" id="IPR044068">
    <property type="entry name" value="CB"/>
</dbReference>
<evidence type="ECO:0000313" key="4">
    <source>
        <dbReference type="EMBL" id="MCA9392086.1"/>
    </source>
</evidence>
<feature type="domain" description="Core-binding (CB)" evidence="3">
    <location>
        <begin position="6"/>
        <end position="46"/>
    </location>
</feature>
<dbReference type="EMBL" id="JAGQKZ010000019">
    <property type="protein sequence ID" value="MCA9392086.1"/>
    <property type="molecule type" value="Genomic_DNA"/>
</dbReference>
<gene>
    <name evidence="4" type="ORF">KC614_02685</name>
</gene>
<keyword evidence="1 2" id="KW-0238">DNA-binding</keyword>
<dbReference type="PROSITE" id="PS51900">
    <property type="entry name" value="CB"/>
    <property type="match status" value="1"/>
</dbReference>
<dbReference type="GO" id="GO:0003677">
    <property type="term" value="F:DNA binding"/>
    <property type="evidence" value="ECO:0007669"/>
    <property type="project" value="UniProtKB-UniRule"/>
</dbReference>
<organism evidence="4 5">
    <name type="scientific">candidate division WWE3 bacterium</name>
    <dbReference type="NCBI Taxonomy" id="2053526"/>
    <lineage>
        <taxon>Bacteria</taxon>
        <taxon>Katanobacteria</taxon>
    </lineage>
</organism>
<name>A0A955LKN3_UNCKA</name>
<accession>A0A955LKN3</accession>
<feature type="non-terminal residue" evidence="4">
    <location>
        <position position="46"/>
    </location>
</feature>
<dbReference type="AlphaFoldDB" id="A0A955LKN3"/>
<comment type="caution">
    <text evidence="4">The sequence shown here is derived from an EMBL/GenBank/DDBJ whole genome shotgun (WGS) entry which is preliminary data.</text>
</comment>
<dbReference type="InterPro" id="IPR010998">
    <property type="entry name" value="Integrase_recombinase_N"/>
</dbReference>
<dbReference type="GO" id="GO:0015074">
    <property type="term" value="P:DNA integration"/>
    <property type="evidence" value="ECO:0007669"/>
    <property type="project" value="InterPro"/>
</dbReference>
<sequence length="46" mass="5505">MGKNNTKLTTVIFEFLEYCEIERNLSPATAVKYDYRLARFSDWLKE</sequence>
<evidence type="ECO:0000259" key="3">
    <source>
        <dbReference type="PROSITE" id="PS51900"/>
    </source>
</evidence>
<proteinExistence type="predicted"/>
<evidence type="ECO:0000313" key="5">
    <source>
        <dbReference type="Proteomes" id="UP000751518"/>
    </source>
</evidence>
<reference evidence="4" key="1">
    <citation type="submission" date="2020-04" db="EMBL/GenBank/DDBJ databases">
        <authorList>
            <person name="Zhang T."/>
        </authorList>
    </citation>
    <scope>NUCLEOTIDE SEQUENCE</scope>
    <source>
        <strain evidence="4">HKST-UBA03</strain>
    </source>
</reference>